<evidence type="ECO:0000256" key="1">
    <source>
        <dbReference type="ARBA" id="ARBA00023118"/>
    </source>
</evidence>
<feature type="region of interest" description="Disordered" evidence="2">
    <location>
        <begin position="263"/>
        <end position="284"/>
    </location>
</feature>
<sequence length="420" mass="47437">MKDKKMALLIPDFVPKENLPESKEKWQEIHCELITPIYGGGIQAAVPDVLMPIRVTAIRGQLRFWWRLLAQQKWNLKEKSLREAEFRLWGGIGEEAAASLVFLRVLDVLNVKQISYFQGSLDSSLPSDKKVRSKSKSNDLKPYAYVLFPMDSEEKREKTLLIKEGLTWNLQWRLSEKANETDREQVLETLRWWVNFGGVGARTRRGCGAFVVKDSSNPVFKQPLSIDEVMQAGCKLVLRPSTNHALVAWKEAVQRLRDFRQGVGIGRNHPSSDTTKPAGRSRWAEPDEIRRITRTHSDQHRPEHPAGDLFARGVFGMPIIFHFIGGDEPTDTTLQPKCKERMASPLIIRPVGDGKGGFQAAALSLPLDKVLNVSVELKKQNKGTVHPVTLWEESKAQQVKPLSQNGGGNPIDAFLNYFTK</sequence>
<dbReference type="NCBIfam" id="TIGR01894">
    <property type="entry name" value="cas_TM1795_cmr1"/>
    <property type="match status" value="1"/>
</dbReference>
<name>D0W1J3_NEICI</name>
<dbReference type="Proteomes" id="UP000003294">
    <property type="component" value="Unassembled WGS sequence"/>
</dbReference>
<comment type="caution">
    <text evidence="4">The sequence shown here is derived from an EMBL/GenBank/DDBJ whole genome shotgun (WGS) entry which is preliminary data.</text>
</comment>
<evidence type="ECO:0000313" key="5">
    <source>
        <dbReference type="Proteomes" id="UP000003294"/>
    </source>
</evidence>
<dbReference type="GO" id="GO:0051607">
    <property type="term" value="P:defense response to virus"/>
    <property type="evidence" value="ECO:0007669"/>
    <property type="project" value="UniProtKB-KW"/>
</dbReference>
<dbReference type="AlphaFoldDB" id="D0W1J3"/>
<keyword evidence="1" id="KW-0051">Antiviral defense</keyword>
<dbReference type="InterPro" id="IPR005537">
    <property type="entry name" value="RAMP_III_fam"/>
</dbReference>
<evidence type="ECO:0000259" key="3">
    <source>
        <dbReference type="Pfam" id="PF03787"/>
    </source>
</evidence>
<dbReference type="EMBL" id="ACDY02000003">
    <property type="protein sequence ID" value="EEZ72119.1"/>
    <property type="molecule type" value="Genomic_DNA"/>
</dbReference>
<dbReference type="eggNOG" id="COG1367">
    <property type="taxonomic scope" value="Bacteria"/>
</dbReference>
<evidence type="ECO:0000313" key="4">
    <source>
        <dbReference type="EMBL" id="EEZ72119.1"/>
    </source>
</evidence>
<dbReference type="STRING" id="546262.NEICINOT_03516"/>
<organism evidence="4 5">
    <name type="scientific">Neisseria cinerea ATCC 14685</name>
    <dbReference type="NCBI Taxonomy" id="546262"/>
    <lineage>
        <taxon>Bacteria</taxon>
        <taxon>Pseudomonadati</taxon>
        <taxon>Pseudomonadota</taxon>
        <taxon>Betaproteobacteria</taxon>
        <taxon>Neisseriales</taxon>
        <taxon>Neisseriaceae</taxon>
        <taxon>Neisseria</taxon>
    </lineage>
</organism>
<feature type="domain" description="CRISPR type III-associated protein" evidence="3">
    <location>
        <begin position="31"/>
        <end position="210"/>
    </location>
</feature>
<reference evidence="4 5" key="1">
    <citation type="submission" date="2009-10" db="EMBL/GenBank/DDBJ databases">
        <authorList>
            <person name="Weinstock G."/>
            <person name="Sodergren E."/>
            <person name="Clifton S."/>
            <person name="Fulton L."/>
            <person name="Fulton B."/>
            <person name="Courtney L."/>
            <person name="Fronick C."/>
            <person name="Harrison M."/>
            <person name="Strong C."/>
            <person name="Farmer C."/>
            <person name="Delahaunty K."/>
            <person name="Markovic C."/>
            <person name="Hall O."/>
            <person name="Minx P."/>
            <person name="Tomlinson C."/>
            <person name="Mitreva M."/>
            <person name="Nelson J."/>
            <person name="Hou S."/>
            <person name="Wollam A."/>
            <person name="Pepin K.H."/>
            <person name="Johnson M."/>
            <person name="Bhonagiri V."/>
            <person name="Nash W.E."/>
            <person name="Warren W."/>
            <person name="Chinwalla A."/>
            <person name="Mardis E.R."/>
            <person name="Wilson R.K."/>
        </authorList>
    </citation>
    <scope>NUCLEOTIDE SEQUENCE [LARGE SCALE GENOMIC DNA]</scope>
    <source>
        <strain evidence="4 5">ATCC 14685</strain>
    </source>
</reference>
<gene>
    <name evidence="4" type="primary">cmr1</name>
    <name evidence="4" type="ORF">NEICINOT_03516</name>
</gene>
<proteinExistence type="predicted"/>
<dbReference type="Pfam" id="PF03787">
    <property type="entry name" value="RAMPs"/>
    <property type="match status" value="1"/>
</dbReference>
<accession>D0W1J3</accession>
<dbReference type="InterPro" id="IPR007522">
    <property type="entry name" value="CRISPR-assoc_prot_TM1795"/>
</dbReference>
<protein>
    <submittedName>
        <fullName evidence="4">CRISPR-associated RAMP protein, Cmr1 family</fullName>
    </submittedName>
</protein>
<evidence type="ECO:0000256" key="2">
    <source>
        <dbReference type="SAM" id="MobiDB-lite"/>
    </source>
</evidence>